<sequence length="754" mass="82623">MKSIFRKKASVDGRSFFIFLKFKYCLFTVKFHFLMKIQNLLFVLLLLCFTGHAQVSWLHVDGNRIKDSSGNNVTLRGVSILAPEHNNECTTCAAKPISEMLQWQADAGRGWHSRIVRLQVTCAKVSDPAQSFADIIDPYVQQAIAKGLYIIVDLHFVSNYGSGGIPQVYVMNFWKYVAPRYANTPNVLFEVYNEPINPDVWTTWKSYIQPVIDTIRAVAPRNIILVGGPQWSTRVNSAAANPMTGANLVYVYHIYPNQGAATTANLDTKFGTSAQTIPVMLTEFGWNDNSSYSDGVTHGTTTAWGTPFRTYLDAHPEIGFTGYIFDNYWKPQYFDWSWNLMSGENQGLFMQQWFADKQNSDQPQPAQLSAYGVSPTAINLSWPADTAVTAYVIKRGTVSGGPYTTIDSVTGTNYADTVLTANTTYYYVVNNGPEVQATTTGTGFAPDLPMYLTSEAGNQTIQLNWWKAAVGATSYNVYRANDVTGPYSLIASGLTGTTYTDANVTNDVNYYYRISSVGGAESALGHVTEDMPSANIVYVDNTAAVATGTWTGSTSSPGYYGTNYSTDGNTGATGGKSMRYSPNLPVAGAYDVYMRWSSGTNRASNTPVDVNYDGGSNTYLINQQIDNGVWKYLGTYDFAAGTSGNVLIRNDSANGYVIADGVKFVLHPETVSDTFMKTVKSSALQIYPNPARNTITFSGVDVTGKYITIYDLSGVRKLMVVGQQQTLDVSGLKAGMYFVVIGGVKQLTGNFIKE</sequence>
<dbReference type="Pfam" id="PF18962">
    <property type="entry name" value="Por_Secre_tail"/>
    <property type="match status" value="1"/>
</dbReference>
<dbReference type="GO" id="GO:0004553">
    <property type="term" value="F:hydrolase activity, hydrolyzing O-glycosyl compounds"/>
    <property type="evidence" value="ECO:0007669"/>
    <property type="project" value="InterPro"/>
</dbReference>
<evidence type="ECO:0000259" key="3">
    <source>
        <dbReference type="Pfam" id="PF00150"/>
    </source>
</evidence>
<keyword evidence="2" id="KW-0326">Glycosidase</keyword>
<reference evidence="6 7" key="1">
    <citation type="submission" date="2018-08" db="EMBL/GenBank/DDBJ databases">
        <title>Chitinophaga sp. K20C18050901, a novel bacterium isolated from forest soil.</title>
        <authorList>
            <person name="Wang C."/>
        </authorList>
    </citation>
    <scope>NUCLEOTIDE SEQUENCE [LARGE SCALE GENOMIC DNA]</scope>
    <source>
        <strain evidence="6 7">K20C18050901</strain>
    </source>
</reference>
<name>A0A3E1P1P6_9BACT</name>
<dbReference type="InterPro" id="IPR033803">
    <property type="entry name" value="CBD-like_Golvesin-Xly"/>
</dbReference>
<dbReference type="Proteomes" id="UP000261174">
    <property type="component" value="Unassembled WGS sequence"/>
</dbReference>
<dbReference type="InterPro" id="IPR001547">
    <property type="entry name" value="Glyco_hydro_5"/>
</dbReference>
<dbReference type="Pfam" id="PF00150">
    <property type="entry name" value="Cellulase"/>
    <property type="match status" value="1"/>
</dbReference>
<gene>
    <name evidence="6" type="ORF">DXN04_12455</name>
</gene>
<proteinExistence type="predicted"/>
<dbReference type="CDD" id="cd00063">
    <property type="entry name" value="FN3"/>
    <property type="match status" value="1"/>
</dbReference>
<keyword evidence="7" id="KW-1185">Reference proteome</keyword>
<evidence type="ECO:0000259" key="4">
    <source>
        <dbReference type="Pfam" id="PF18962"/>
    </source>
</evidence>
<dbReference type="GO" id="GO:0009251">
    <property type="term" value="P:glucan catabolic process"/>
    <property type="evidence" value="ECO:0007669"/>
    <property type="project" value="TreeGrafter"/>
</dbReference>
<dbReference type="CDD" id="cd14488">
    <property type="entry name" value="CBM6-CBM35-CBM36_like_2"/>
    <property type="match status" value="1"/>
</dbReference>
<dbReference type="InterPro" id="IPR013783">
    <property type="entry name" value="Ig-like_fold"/>
</dbReference>
<dbReference type="PANTHER" id="PTHR34142">
    <property type="entry name" value="ENDO-BETA-1,4-GLUCANASE A"/>
    <property type="match status" value="1"/>
</dbReference>
<feature type="domain" description="Secretion system C-terminal sorting" evidence="4">
    <location>
        <begin position="686"/>
        <end position="744"/>
    </location>
</feature>
<comment type="caution">
    <text evidence="6">The sequence shown here is derived from an EMBL/GenBank/DDBJ whole genome shotgun (WGS) entry which is preliminary data.</text>
</comment>
<protein>
    <submittedName>
        <fullName evidence="6">T9SS C-terminal target domain-containing protein</fullName>
    </submittedName>
</protein>
<evidence type="ECO:0000313" key="6">
    <source>
        <dbReference type="EMBL" id="RFM34096.1"/>
    </source>
</evidence>
<dbReference type="NCBIfam" id="TIGR04183">
    <property type="entry name" value="Por_Secre_tail"/>
    <property type="match status" value="1"/>
</dbReference>
<feature type="domain" description="Golvesin/Xly CBD-like" evidence="5">
    <location>
        <begin position="539"/>
        <end position="665"/>
    </location>
</feature>
<dbReference type="PROSITE" id="PS00659">
    <property type="entry name" value="GLYCOSYL_HYDROL_F5"/>
    <property type="match status" value="1"/>
</dbReference>
<keyword evidence="1" id="KW-0378">Hydrolase</keyword>
<evidence type="ECO:0000256" key="2">
    <source>
        <dbReference type="ARBA" id="ARBA00023295"/>
    </source>
</evidence>
<dbReference type="PANTHER" id="PTHR34142:SF1">
    <property type="entry name" value="GLYCOSIDE HYDROLASE FAMILY 5 DOMAIN-CONTAINING PROTEIN"/>
    <property type="match status" value="1"/>
</dbReference>
<accession>A0A3E1P1P6</accession>
<dbReference type="Gene3D" id="3.20.20.80">
    <property type="entry name" value="Glycosidases"/>
    <property type="match status" value="1"/>
</dbReference>
<dbReference type="SUPFAM" id="SSF49265">
    <property type="entry name" value="Fibronectin type III"/>
    <property type="match status" value="2"/>
</dbReference>
<organism evidence="6 7">
    <name type="scientific">Chitinophaga silvisoli</name>
    <dbReference type="NCBI Taxonomy" id="2291814"/>
    <lineage>
        <taxon>Bacteria</taxon>
        <taxon>Pseudomonadati</taxon>
        <taxon>Bacteroidota</taxon>
        <taxon>Chitinophagia</taxon>
        <taxon>Chitinophagales</taxon>
        <taxon>Chitinophagaceae</taxon>
        <taxon>Chitinophaga</taxon>
    </lineage>
</organism>
<evidence type="ECO:0000313" key="7">
    <source>
        <dbReference type="Proteomes" id="UP000261174"/>
    </source>
</evidence>
<dbReference type="InterPro" id="IPR018087">
    <property type="entry name" value="Glyco_hydro_5_CS"/>
</dbReference>
<dbReference type="Gene3D" id="2.60.40.10">
    <property type="entry name" value="Immunoglobulins"/>
    <property type="match status" value="2"/>
</dbReference>
<dbReference type="InterPro" id="IPR003961">
    <property type="entry name" value="FN3_dom"/>
</dbReference>
<evidence type="ECO:0000259" key="5">
    <source>
        <dbReference type="Pfam" id="PF25275"/>
    </source>
</evidence>
<dbReference type="EMBL" id="QTJV01000004">
    <property type="protein sequence ID" value="RFM34096.1"/>
    <property type="molecule type" value="Genomic_DNA"/>
</dbReference>
<dbReference type="InterPro" id="IPR026444">
    <property type="entry name" value="Secre_tail"/>
</dbReference>
<feature type="domain" description="Glycoside hydrolase family 5" evidence="3">
    <location>
        <begin position="106"/>
        <end position="323"/>
    </location>
</feature>
<dbReference type="Pfam" id="PF25275">
    <property type="entry name" value="Golvesin_C"/>
    <property type="match status" value="1"/>
</dbReference>
<evidence type="ECO:0000256" key="1">
    <source>
        <dbReference type="ARBA" id="ARBA00022801"/>
    </source>
</evidence>
<dbReference type="SUPFAM" id="SSF51445">
    <property type="entry name" value="(Trans)glycosidases"/>
    <property type="match status" value="1"/>
</dbReference>
<dbReference type="AlphaFoldDB" id="A0A3E1P1P6"/>
<dbReference type="InterPro" id="IPR036116">
    <property type="entry name" value="FN3_sf"/>
</dbReference>
<dbReference type="InterPro" id="IPR017853">
    <property type="entry name" value="GH"/>
</dbReference>